<name>A0AAJ6ZIF3_PAPXU</name>
<dbReference type="Proteomes" id="UP000694872">
    <property type="component" value="Unplaced"/>
</dbReference>
<proteinExistence type="predicted"/>
<dbReference type="GeneID" id="106121916"/>
<dbReference type="RefSeq" id="XP_013173202.1">
    <property type="nucleotide sequence ID" value="XM_013317748.1"/>
</dbReference>
<organism evidence="1">
    <name type="scientific">Papilio xuthus</name>
    <name type="common">Asian swallowtail butterfly</name>
    <dbReference type="NCBI Taxonomy" id="66420"/>
    <lineage>
        <taxon>Eukaryota</taxon>
        <taxon>Metazoa</taxon>
        <taxon>Ecdysozoa</taxon>
        <taxon>Arthropoda</taxon>
        <taxon>Hexapoda</taxon>
        <taxon>Insecta</taxon>
        <taxon>Pterygota</taxon>
        <taxon>Neoptera</taxon>
        <taxon>Endopterygota</taxon>
        <taxon>Lepidoptera</taxon>
        <taxon>Glossata</taxon>
        <taxon>Ditrysia</taxon>
        <taxon>Papilionoidea</taxon>
        <taxon>Papilionidae</taxon>
        <taxon>Papilioninae</taxon>
        <taxon>Papilio</taxon>
    </lineage>
</organism>
<gene>
    <name evidence="1" type="primary">LOC106121916</name>
</gene>
<accession>A0AAJ6ZIF3</accession>
<dbReference type="KEGG" id="pxu:106121916"/>
<reference evidence="1" key="1">
    <citation type="submission" date="2025-08" db="UniProtKB">
        <authorList>
            <consortium name="RefSeq"/>
        </authorList>
    </citation>
    <scope>IDENTIFICATION</scope>
</reference>
<evidence type="ECO:0000313" key="1">
    <source>
        <dbReference type="RefSeq" id="XP_013173202.1"/>
    </source>
</evidence>
<dbReference type="AlphaFoldDB" id="A0AAJ6ZIF3"/>
<protein>
    <submittedName>
        <fullName evidence="1">Uncharacterized protein LOC106121916</fullName>
    </submittedName>
</protein>
<sequence length="341" mass="39028">MRSIVMDCDSIPSFALFRQTGTVIVRVKMESSQRRGPPAGQLVHRPTACERCSRTRLISQYSDCDSDFVEKCRPYRPSSARSRYVKVCATVCLLLLAGLPAQCSAAPRTMERTRRAADAQENELWANPCDYNTEQTNSKSPLSYSPKLVKNVALQARNLLRTTAEYKDKFASKLHSYDSYERLLQEWTEYEWLRKFPGFVEDVLPKGKTLNKPIPEEKMNELMGHIEEVLPPMYKGLKMVLAGLHGIDREVFNDNIVADASLKENINHTMHNVRGVLCLFSEVMKSFKLELLPLPNEELPNFKAEDKLTVALLIYRDTLNYLDYLAQVFQKMYDSKVTPKA</sequence>